<accession>A0A8S0U2W3</accession>
<comment type="caution">
    <text evidence="2">The sequence shown here is derived from an EMBL/GenBank/DDBJ whole genome shotgun (WGS) entry which is preliminary data.</text>
</comment>
<reference evidence="2 3" key="1">
    <citation type="submission" date="2019-12" db="EMBL/GenBank/DDBJ databases">
        <authorList>
            <person name="Alioto T."/>
            <person name="Alioto T."/>
            <person name="Gomez Garrido J."/>
        </authorList>
    </citation>
    <scope>NUCLEOTIDE SEQUENCE [LARGE SCALE GENOMIC DNA]</scope>
</reference>
<feature type="transmembrane region" description="Helical" evidence="1">
    <location>
        <begin position="7"/>
        <end position="29"/>
    </location>
</feature>
<keyword evidence="1" id="KW-0472">Membrane</keyword>
<sequence>MAISGLLIDPVVVFTRVVVALCSTTLIWIGLSNVWCVWWCVVVMVFGGGGGVSVGKGDVGGVGEVVGYVLLACLMVAIVMVSSDEGVCWWLWLFLFLLAFDLIW</sequence>
<dbReference type="Proteomes" id="UP000594638">
    <property type="component" value="Unassembled WGS sequence"/>
</dbReference>
<evidence type="ECO:0008006" key="4">
    <source>
        <dbReference type="Google" id="ProtNLM"/>
    </source>
</evidence>
<dbReference type="EMBL" id="CACTIH010007407">
    <property type="protein sequence ID" value="CAA3012664.1"/>
    <property type="molecule type" value="Genomic_DNA"/>
</dbReference>
<dbReference type="Gramene" id="OE9A052675T1">
    <property type="protein sequence ID" value="OE9A052675C1"/>
    <property type="gene ID" value="OE9A052675"/>
</dbReference>
<protein>
    <recommendedName>
        <fullName evidence="4">Transmembrane protein</fullName>
    </recommendedName>
</protein>
<keyword evidence="3" id="KW-1185">Reference proteome</keyword>
<organism evidence="2 3">
    <name type="scientific">Olea europaea subsp. europaea</name>
    <dbReference type="NCBI Taxonomy" id="158383"/>
    <lineage>
        <taxon>Eukaryota</taxon>
        <taxon>Viridiplantae</taxon>
        <taxon>Streptophyta</taxon>
        <taxon>Embryophyta</taxon>
        <taxon>Tracheophyta</taxon>
        <taxon>Spermatophyta</taxon>
        <taxon>Magnoliopsida</taxon>
        <taxon>eudicotyledons</taxon>
        <taxon>Gunneridae</taxon>
        <taxon>Pentapetalae</taxon>
        <taxon>asterids</taxon>
        <taxon>lamiids</taxon>
        <taxon>Lamiales</taxon>
        <taxon>Oleaceae</taxon>
        <taxon>Oleeae</taxon>
        <taxon>Olea</taxon>
    </lineage>
</organism>
<evidence type="ECO:0000256" key="1">
    <source>
        <dbReference type="SAM" id="Phobius"/>
    </source>
</evidence>
<name>A0A8S0U2W3_OLEEU</name>
<proteinExistence type="predicted"/>
<gene>
    <name evidence="2" type="ORF">OLEA9_A052675</name>
</gene>
<feature type="transmembrane region" description="Helical" evidence="1">
    <location>
        <begin position="61"/>
        <end position="81"/>
    </location>
</feature>
<evidence type="ECO:0000313" key="3">
    <source>
        <dbReference type="Proteomes" id="UP000594638"/>
    </source>
</evidence>
<keyword evidence="1" id="KW-0812">Transmembrane</keyword>
<keyword evidence="1" id="KW-1133">Transmembrane helix</keyword>
<feature type="transmembrane region" description="Helical" evidence="1">
    <location>
        <begin position="87"/>
        <end position="103"/>
    </location>
</feature>
<feature type="transmembrane region" description="Helical" evidence="1">
    <location>
        <begin position="35"/>
        <end position="54"/>
    </location>
</feature>
<dbReference type="AlphaFoldDB" id="A0A8S0U2W3"/>
<evidence type="ECO:0000313" key="2">
    <source>
        <dbReference type="EMBL" id="CAA3012664.1"/>
    </source>
</evidence>